<protein>
    <recommendedName>
        <fullName evidence="6">GDT1 family protein</fullName>
    </recommendedName>
</protein>
<dbReference type="GO" id="GO:0046873">
    <property type="term" value="F:metal ion transmembrane transporter activity"/>
    <property type="evidence" value="ECO:0007669"/>
    <property type="project" value="InterPro"/>
</dbReference>
<dbReference type="PANTHER" id="PTHR12608">
    <property type="entry name" value="TRANSMEMBRANE PROTEIN HTP-1 RELATED"/>
    <property type="match status" value="1"/>
</dbReference>
<accession>A0A4R3KRE6</accession>
<keyword evidence="8" id="KW-1185">Reference proteome</keyword>
<proteinExistence type="inferred from homology"/>
<evidence type="ECO:0000256" key="5">
    <source>
        <dbReference type="ARBA" id="ARBA00023136"/>
    </source>
</evidence>
<feature type="transmembrane region" description="Helical" evidence="6">
    <location>
        <begin position="67"/>
        <end position="84"/>
    </location>
</feature>
<keyword evidence="3 6" id="KW-0812">Transmembrane</keyword>
<feature type="transmembrane region" description="Helical" evidence="6">
    <location>
        <begin position="128"/>
        <end position="150"/>
    </location>
</feature>
<dbReference type="InterPro" id="IPR001727">
    <property type="entry name" value="GDT1-like"/>
</dbReference>
<evidence type="ECO:0000256" key="1">
    <source>
        <dbReference type="ARBA" id="ARBA00004141"/>
    </source>
</evidence>
<feature type="transmembrane region" description="Helical" evidence="6">
    <location>
        <begin position="37"/>
        <end position="55"/>
    </location>
</feature>
<evidence type="ECO:0000256" key="2">
    <source>
        <dbReference type="ARBA" id="ARBA00009190"/>
    </source>
</evidence>
<dbReference type="OrthoDB" id="9801356at2"/>
<dbReference type="EMBL" id="SMAE01000011">
    <property type="protein sequence ID" value="TCS87510.1"/>
    <property type="molecule type" value="Genomic_DNA"/>
</dbReference>
<evidence type="ECO:0000256" key="4">
    <source>
        <dbReference type="ARBA" id="ARBA00022989"/>
    </source>
</evidence>
<keyword evidence="5 6" id="KW-0472">Membrane</keyword>
<comment type="subcellular location">
    <subcellularLocation>
        <location evidence="1 6">Membrane</location>
        <topology evidence="1 6">Multi-pass membrane protein</topology>
    </subcellularLocation>
</comment>
<evidence type="ECO:0000256" key="6">
    <source>
        <dbReference type="RuleBase" id="RU365102"/>
    </source>
</evidence>
<feature type="transmembrane region" description="Helical" evidence="6">
    <location>
        <begin position="96"/>
        <end position="113"/>
    </location>
</feature>
<gene>
    <name evidence="7" type="ORF">EDD65_11173</name>
</gene>
<dbReference type="GO" id="GO:0016020">
    <property type="term" value="C:membrane"/>
    <property type="evidence" value="ECO:0007669"/>
    <property type="project" value="UniProtKB-SubCell"/>
</dbReference>
<evidence type="ECO:0000313" key="8">
    <source>
        <dbReference type="Proteomes" id="UP000294567"/>
    </source>
</evidence>
<reference evidence="7 8" key="1">
    <citation type="submission" date="2019-03" db="EMBL/GenBank/DDBJ databases">
        <title>Genomic Encyclopedia of Type Strains, Phase IV (KMG-IV): sequencing the most valuable type-strain genomes for metagenomic binning, comparative biology and taxonomic classification.</title>
        <authorList>
            <person name="Goeker M."/>
        </authorList>
    </citation>
    <scope>NUCLEOTIDE SEQUENCE [LARGE SCALE GENOMIC DNA]</scope>
    <source>
        <strain evidence="7 8">DSM 26752</strain>
    </source>
</reference>
<comment type="similarity">
    <text evidence="2 6">Belongs to the GDT1 family.</text>
</comment>
<evidence type="ECO:0000313" key="7">
    <source>
        <dbReference type="EMBL" id="TCS87510.1"/>
    </source>
</evidence>
<dbReference type="RefSeq" id="WP_132028935.1">
    <property type="nucleotide sequence ID" value="NZ_CP068564.1"/>
</dbReference>
<dbReference type="AlphaFoldDB" id="A0A4R3KRE6"/>
<keyword evidence="4 6" id="KW-1133">Transmembrane helix</keyword>
<dbReference type="Proteomes" id="UP000294567">
    <property type="component" value="Unassembled WGS sequence"/>
</dbReference>
<comment type="caution">
    <text evidence="7">The sequence shown here is derived from an EMBL/GenBank/DDBJ whole genome shotgun (WGS) entry which is preliminary data.</text>
</comment>
<dbReference type="Pfam" id="PF01169">
    <property type="entry name" value="GDT1"/>
    <property type="match status" value="2"/>
</dbReference>
<organism evidence="7 8">
    <name type="scientific">Keratinibaculum paraultunense</name>
    <dbReference type="NCBI Taxonomy" id="1278232"/>
    <lineage>
        <taxon>Bacteria</taxon>
        <taxon>Bacillati</taxon>
        <taxon>Bacillota</taxon>
        <taxon>Tissierellia</taxon>
        <taxon>Tissierellales</taxon>
        <taxon>Tepidimicrobiaceae</taxon>
        <taxon>Keratinibaculum</taxon>
    </lineage>
</organism>
<feature type="transmembrane region" description="Helical" evidence="6">
    <location>
        <begin position="162"/>
        <end position="184"/>
    </location>
</feature>
<sequence>MIREFIKAFLLIFAAEMGDKTQIIAMTFATQYKVKEVLLGVFLGVFLNHGIAILLGRYLSKLIPMDWIQLIAGFMFVLFGLIALKEEKVEDEKEKNYGPIITVALAFFVGELGDKTQLTAMTLSAEGMYPVFILLGTTLGMIVTSGLGIYVGSKIGEKIPDIFIKIISSVVFVSLGTLKLYNLLLDKFVNIYYIGIYLLIILSVQIILARRLIYTRKYLYYSPMKEAASNLYIQTKLLDEAVDKICLGERSCGKCLGENCIVGYTKDMLKKARENEEYYIKKTVNFEKLKKKDFCIDKVIDALSLIVMDYMKYGIVENDKFVINQARESLEIILFDKKIEFNENLSMYLERIEKTDKFIGRQLKSSIANRTNNVNNNL</sequence>
<feature type="transmembrane region" description="Helical" evidence="6">
    <location>
        <begin position="190"/>
        <end position="209"/>
    </location>
</feature>
<name>A0A4R3KRE6_9FIRM</name>
<dbReference type="PANTHER" id="PTHR12608:SF1">
    <property type="entry name" value="TRANSMEMBRANE PROTEIN 165"/>
    <property type="match status" value="1"/>
</dbReference>
<evidence type="ECO:0000256" key="3">
    <source>
        <dbReference type="ARBA" id="ARBA00022692"/>
    </source>
</evidence>